<organism evidence="4 5">
    <name type="scientific">Streptomyces avermitilis</name>
    <dbReference type="NCBI Taxonomy" id="33903"/>
    <lineage>
        <taxon>Bacteria</taxon>
        <taxon>Bacillati</taxon>
        <taxon>Actinomycetota</taxon>
        <taxon>Actinomycetes</taxon>
        <taxon>Kitasatosporales</taxon>
        <taxon>Streptomycetaceae</taxon>
        <taxon>Streptomyces</taxon>
    </lineage>
</organism>
<dbReference type="AlphaFoldDB" id="A0A4D4N167"/>
<dbReference type="OMA" id="TRYDLEP"/>
<feature type="compositionally biased region" description="Basic and acidic residues" evidence="1">
    <location>
        <begin position="185"/>
        <end position="195"/>
    </location>
</feature>
<feature type="compositionally biased region" description="Pro residues" evidence="1">
    <location>
        <begin position="162"/>
        <end position="174"/>
    </location>
</feature>
<evidence type="ECO:0000313" key="3">
    <source>
        <dbReference type="EMBL" id="GDY61645.1"/>
    </source>
</evidence>
<dbReference type="Proteomes" id="UP000299211">
    <property type="component" value="Unassembled WGS sequence"/>
</dbReference>
<feature type="compositionally biased region" description="Basic and acidic residues" evidence="1">
    <location>
        <begin position="133"/>
        <end position="145"/>
    </location>
</feature>
<name>A0A4D4N167_STRAX</name>
<proteinExistence type="predicted"/>
<keyword evidence="2" id="KW-1133">Transmembrane helix</keyword>
<sequence>MFRRLRVRRFAVRTASRAELRERRPGYPGRMKPLDHLEHLDKSLVDELAQVARETIRDELREQSRKQRRTATLYAASGAAALYAGAALAVALGLALSLGLPGWAAALITAAVLGVVAQLLRAAARPSPSRPTTRYDLEPAGDHGRVVGGTPPAGPPGGLGMPYPPVPPVAPGAPMPGTAEPGAPRQDDMDPEAPHHRGRRAGS</sequence>
<reference evidence="3 6" key="2">
    <citation type="submission" date="2019-04" db="EMBL/GenBank/DDBJ databases">
        <title>Draft genome sequences of Streptomyces avermitilis NBRC 14893.</title>
        <authorList>
            <person name="Komaki H."/>
            <person name="Tamura T."/>
            <person name="Hosoyama A."/>
        </authorList>
    </citation>
    <scope>NUCLEOTIDE SEQUENCE [LARGE SCALE GENOMIC DNA]</scope>
    <source>
        <strain evidence="3 6">NBRC 14893</strain>
    </source>
</reference>
<feature type="transmembrane region" description="Helical" evidence="2">
    <location>
        <begin position="71"/>
        <end position="96"/>
    </location>
</feature>
<evidence type="ECO:0000313" key="5">
    <source>
        <dbReference type="Proteomes" id="UP000299211"/>
    </source>
</evidence>
<dbReference type="InterPro" id="IPR009937">
    <property type="entry name" value="Phage_holin_3_6"/>
</dbReference>
<gene>
    <name evidence="3" type="ORF">SAV14893_010380</name>
    <name evidence="4" type="ORF">SAV31267_077330</name>
</gene>
<dbReference type="EMBL" id="BJHX01000001">
    <property type="protein sequence ID" value="GDY61645.1"/>
    <property type="molecule type" value="Genomic_DNA"/>
</dbReference>
<dbReference type="STRING" id="33903.AQJ43_07030"/>
<feature type="region of interest" description="Disordered" evidence="1">
    <location>
        <begin position="123"/>
        <end position="203"/>
    </location>
</feature>
<comment type="caution">
    <text evidence="4">The sequence shown here is derived from an EMBL/GenBank/DDBJ whole genome shotgun (WGS) entry which is preliminary data.</text>
</comment>
<evidence type="ECO:0000313" key="6">
    <source>
        <dbReference type="Proteomes" id="UP000302139"/>
    </source>
</evidence>
<keyword evidence="2" id="KW-0812">Transmembrane</keyword>
<evidence type="ECO:0000256" key="1">
    <source>
        <dbReference type="SAM" id="MobiDB-lite"/>
    </source>
</evidence>
<reference evidence="4 5" key="1">
    <citation type="submission" date="2019-04" db="EMBL/GenBank/DDBJ databases">
        <title>Draft genome sequences of Streptomyces avermitilis ATCC 31267.</title>
        <authorList>
            <person name="Komaki H."/>
            <person name="Tamura T."/>
            <person name="Hosoyama A."/>
        </authorList>
    </citation>
    <scope>NUCLEOTIDE SEQUENCE [LARGE SCALE GENOMIC DNA]</scope>
    <source>
        <strain evidence="4 5">ATCC 31267</strain>
    </source>
</reference>
<dbReference type="Proteomes" id="UP000302139">
    <property type="component" value="Unassembled WGS sequence"/>
</dbReference>
<accession>A0A4D4N167</accession>
<protein>
    <submittedName>
        <fullName evidence="4">Uncharacterized protein</fullName>
    </submittedName>
</protein>
<feature type="transmembrane region" description="Helical" evidence="2">
    <location>
        <begin position="102"/>
        <end position="120"/>
    </location>
</feature>
<keyword evidence="2" id="KW-0472">Membrane</keyword>
<evidence type="ECO:0000256" key="2">
    <source>
        <dbReference type="SAM" id="Phobius"/>
    </source>
</evidence>
<dbReference type="EMBL" id="BJHY01000001">
    <property type="protein sequence ID" value="GDY78248.1"/>
    <property type="molecule type" value="Genomic_DNA"/>
</dbReference>
<evidence type="ECO:0000313" key="4">
    <source>
        <dbReference type="EMBL" id="GDY78248.1"/>
    </source>
</evidence>
<dbReference type="Pfam" id="PF07332">
    <property type="entry name" value="Phage_holin_3_6"/>
    <property type="match status" value="1"/>
</dbReference>